<feature type="compositionally biased region" description="Polar residues" evidence="1">
    <location>
        <begin position="70"/>
        <end position="79"/>
    </location>
</feature>
<reference evidence="4" key="1">
    <citation type="submission" date="2023-02" db="EMBL/GenBank/DDBJ databases">
        <title>Kitasatospora phosalacinea NBRC 14362.</title>
        <authorList>
            <person name="Ichikawa N."/>
            <person name="Sato H."/>
            <person name="Tonouchi N."/>
        </authorList>
    </citation>
    <scope>NUCLEOTIDE SEQUENCE</scope>
    <source>
        <strain evidence="4">NBRC 14362</strain>
    </source>
</reference>
<dbReference type="SMART" id="SM00231">
    <property type="entry name" value="FA58C"/>
    <property type="match status" value="2"/>
</dbReference>
<dbReference type="CDD" id="cd09214">
    <property type="entry name" value="GH64-like"/>
    <property type="match status" value="1"/>
</dbReference>
<feature type="region of interest" description="Disordered" evidence="1">
    <location>
        <begin position="325"/>
        <end position="346"/>
    </location>
</feature>
<feature type="domain" description="GH64" evidence="3">
    <location>
        <begin position="285"/>
        <end position="613"/>
    </location>
</feature>
<evidence type="ECO:0000313" key="5">
    <source>
        <dbReference type="Proteomes" id="UP001165143"/>
    </source>
</evidence>
<feature type="domain" description="F5/8 type C" evidence="2">
    <location>
        <begin position="51"/>
        <end position="187"/>
    </location>
</feature>
<dbReference type="Pfam" id="PF16483">
    <property type="entry name" value="Glyco_hydro_64"/>
    <property type="match status" value="2"/>
</dbReference>
<dbReference type="PROSITE" id="PS50022">
    <property type="entry name" value="FA58C_3"/>
    <property type="match status" value="2"/>
</dbReference>
<evidence type="ECO:0008006" key="6">
    <source>
        <dbReference type="Google" id="ProtNLM"/>
    </source>
</evidence>
<dbReference type="InterPro" id="IPR037176">
    <property type="entry name" value="Osmotin/thaumatin-like_sf"/>
</dbReference>
<dbReference type="SUPFAM" id="SSF49785">
    <property type="entry name" value="Galactose-binding domain-like"/>
    <property type="match status" value="2"/>
</dbReference>
<comment type="caution">
    <text evidence="4">The sequence shown here is derived from an EMBL/GenBank/DDBJ whole genome shotgun (WGS) entry which is preliminary data.</text>
</comment>
<feature type="compositionally biased region" description="Basic residues" evidence="1">
    <location>
        <begin position="1"/>
        <end position="20"/>
    </location>
</feature>
<feature type="region of interest" description="Disordered" evidence="1">
    <location>
        <begin position="70"/>
        <end position="93"/>
    </location>
</feature>
<dbReference type="OrthoDB" id="5513218at2"/>
<dbReference type="InterPro" id="IPR032477">
    <property type="entry name" value="Glyco_hydro_64"/>
</dbReference>
<dbReference type="InterPro" id="IPR008979">
    <property type="entry name" value="Galactose-bd-like_sf"/>
</dbReference>
<dbReference type="Proteomes" id="UP001165143">
    <property type="component" value="Unassembled WGS sequence"/>
</dbReference>
<organism evidence="4 5">
    <name type="scientific">Kitasatospora phosalacinea</name>
    <dbReference type="NCBI Taxonomy" id="2065"/>
    <lineage>
        <taxon>Bacteria</taxon>
        <taxon>Bacillati</taxon>
        <taxon>Actinomycetota</taxon>
        <taxon>Actinomycetes</taxon>
        <taxon>Kitasatosporales</taxon>
        <taxon>Streptomycetaceae</taxon>
        <taxon>Kitasatospora</taxon>
    </lineage>
</organism>
<evidence type="ECO:0000259" key="3">
    <source>
        <dbReference type="PROSITE" id="PS52006"/>
    </source>
</evidence>
<sequence>MLAPRPHHTRRPHRTHRTHRTPAPARTRWSAPLCALLTVTALLAGLVLALAPAPPARAAATLLSQGRPATASSTENAATPASAAVDGDTGTRWSSAAADPQWIQVDLGSAQALSQVVLRWEAAYAKAYQLQTSTDGANWTGVYSSTTGTGGTETLNVSGTGRYVRLYGTQRATPYGYSLWEFQVYGATAPSGCGTQNAALNRPATASSAENAATGASAAFDGDPGTRWSSAFSDPQWVQVDLGSVQAVCRVQLQWETAAARAYQLLVSDDGATWRPLYSTTTGAGGTESLTVSGTGRYVRMNGTARTTAYGYSLWEFQVHTVAGGSNSPSPSPSSSSTPPADPFWGDTGTIPAAQNVLMVKVLNRTNGAYPDSQVYWSFNGQVHSIAEQPYLDMPANSSGRMYFYLGSPTSRYADFIEFTVGPDVFNGNTTRVDAWALPLAMRLHAADGYDVQVGDARSVFDEGRAQVFQDFANAVPPEFKVLAQTEAPYRIIAPGSDPSFRTGGVNANYFTAYASSVGVNESTSNIFGCAGSMAADPGMCSALNRHVATLPQSQWSDPTKYYAAGPANYYAKFWHDRAIDGLAYGFPYDDYASQSSYVSHADPQWLEVAVGF</sequence>
<dbReference type="EMBL" id="BSRX01000094">
    <property type="protein sequence ID" value="GLW59574.1"/>
    <property type="molecule type" value="Genomic_DNA"/>
</dbReference>
<protein>
    <recommendedName>
        <fullName evidence="6">Beta-1,3-glucanase</fullName>
    </recommendedName>
</protein>
<dbReference type="RefSeq" id="WP_081974206.1">
    <property type="nucleotide sequence ID" value="NZ_BSRX01000094.1"/>
</dbReference>
<evidence type="ECO:0000313" key="4">
    <source>
        <dbReference type="EMBL" id="GLW59574.1"/>
    </source>
</evidence>
<dbReference type="InterPro" id="IPR042517">
    <property type="entry name" value="Glyco_hydro_64_N_2"/>
</dbReference>
<dbReference type="AlphaFoldDB" id="A0A9W6PNA1"/>
<feature type="region of interest" description="Disordered" evidence="1">
    <location>
        <begin position="1"/>
        <end position="25"/>
    </location>
</feature>
<evidence type="ECO:0000256" key="1">
    <source>
        <dbReference type="SAM" id="MobiDB-lite"/>
    </source>
</evidence>
<accession>A0A9W6PNA1</accession>
<evidence type="ECO:0000259" key="2">
    <source>
        <dbReference type="PROSITE" id="PS50022"/>
    </source>
</evidence>
<name>A0A9W6PNA1_9ACTN</name>
<dbReference type="Gene3D" id="2.60.110.10">
    <property type="entry name" value="Thaumatin"/>
    <property type="match status" value="2"/>
</dbReference>
<dbReference type="Gene3D" id="3.30.920.50">
    <property type="entry name" value="Beta-1,3-glucanase, C-terminal domain"/>
    <property type="match status" value="1"/>
</dbReference>
<dbReference type="PROSITE" id="PS52006">
    <property type="entry name" value="GH64"/>
    <property type="match status" value="1"/>
</dbReference>
<gene>
    <name evidence="4" type="ORF">Kpho01_75840</name>
</gene>
<dbReference type="Gene3D" id="2.60.120.260">
    <property type="entry name" value="Galactose-binding domain-like"/>
    <property type="match status" value="2"/>
</dbReference>
<proteinExistence type="predicted"/>
<feature type="compositionally biased region" description="Low complexity" evidence="1">
    <location>
        <begin position="326"/>
        <end position="339"/>
    </location>
</feature>
<dbReference type="InterPro" id="IPR000421">
    <property type="entry name" value="FA58C"/>
</dbReference>
<dbReference type="PANTHER" id="PTHR24543">
    <property type="entry name" value="MULTICOPPER OXIDASE-RELATED"/>
    <property type="match status" value="1"/>
</dbReference>
<feature type="domain" description="F5/8 type C" evidence="2">
    <location>
        <begin position="188"/>
        <end position="322"/>
    </location>
</feature>
<dbReference type="Pfam" id="PF00754">
    <property type="entry name" value="F5_F8_type_C"/>
    <property type="match status" value="2"/>
</dbReference>